<dbReference type="OrthoDB" id="541710at2759"/>
<name>A0A9N8ZZC3_9GLOM</name>
<comment type="subcellular location">
    <subcellularLocation>
        <location evidence="1">Endomembrane system</location>
        <topology evidence="1">Multi-pass membrane protein</topology>
    </subcellularLocation>
</comment>
<reference evidence="7" key="1">
    <citation type="submission" date="2021-06" db="EMBL/GenBank/DDBJ databases">
        <authorList>
            <person name="Kallberg Y."/>
            <person name="Tangrot J."/>
            <person name="Rosling A."/>
        </authorList>
    </citation>
    <scope>NUCLEOTIDE SEQUENCE</scope>
    <source>
        <strain evidence="7">MA453B</strain>
    </source>
</reference>
<organism evidence="7 8">
    <name type="scientific">Dentiscutata erythropus</name>
    <dbReference type="NCBI Taxonomy" id="1348616"/>
    <lineage>
        <taxon>Eukaryota</taxon>
        <taxon>Fungi</taxon>
        <taxon>Fungi incertae sedis</taxon>
        <taxon>Mucoromycota</taxon>
        <taxon>Glomeromycotina</taxon>
        <taxon>Glomeromycetes</taxon>
        <taxon>Diversisporales</taxon>
        <taxon>Gigasporaceae</taxon>
        <taxon>Dentiscutata</taxon>
    </lineage>
</organism>
<proteinExistence type="predicted"/>
<dbReference type="PROSITE" id="PS50244">
    <property type="entry name" value="S5A_REDUCTASE"/>
    <property type="match status" value="1"/>
</dbReference>
<protein>
    <submittedName>
        <fullName evidence="7">26241_t:CDS:1</fullName>
    </submittedName>
</protein>
<keyword evidence="4 5" id="KW-0472">Membrane</keyword>
<evidence type="ECO:0000313" key="7">
    <source>
        <dbReference type="EMBL" id="CAG8511599.1"/>
    </source>
</evidence>
<feature type="domain" description="3-oxo-5-alpha-steroid 4-dehydrogenase C-terminal" evidence="6">
    <location>
        <begin position="78"/>
        <end position="132"/>
    </location>
</feature>
<evidence type="ECO:0000313" key="8">
    <source>
        <dbReference type="Proteomes" id="UP000789405"/>
    </source>
</evidence>
<feature type="transmembrane region" description="Helical" evidence="5">
    <location>
        <begin position="46"/>
        <end position="66"/>
    </location>
</feature>
<dbReference type="Proteomes" id="UP000789405">
    <property type="component" value="Unassembled WGS sequence"/>
</dbReference>
<evidence type="ECO:0000256" key="5">
    <source>
        <dbReference type="SAM" id="Phobius"/>
    </source>
</evidence>
<dbReference type="GO" id="GO:0005783">
    <property type="term" value="C:endoplasmic reticulum"/>
    <property type="evidence" value="ECO:0007669"/>
    <property type="project" value="TreeGrafter"/>
</dbReference>
<dbReference type="GO" id="GO:0006488">
    <property type="term" value="P:dolichol-linked oligosaccharide biosynthetic process"/>
    <property type="evidence" value="ECO:0007669"/>
    <property type="project" value="InterPro"/>
</dbReference>
<keyword evidence="8" id="KW-1185">Reference proteome</keyword>
<evidence type="ECO:0000256" key="4">
    <source>
        <dbReference type="ARBA" id="ARBA00023136"/>
    </source>
</evidence>
<dbReference type="AlphaFoldDB" id="A0A9N8ZZC3"/>
<dbReference type="EMBL" id="CAJVPY010001201">
    <property type="protein sequence ID" value="CAG8511599.1"/>
    <property type="molecule type" value="Genomic_DNA"/>
</dbReference>
<comment type="caution">
    <text evidence="7">The sequence shown here is derived from an EMBL/GenBank/DDBJ whole genome shotgun (WGS) entry which is preliminary data.</text>
</comment>
<dbReference type="InterPro" id="IPR001104">
    <property type="entry name" value="3-oxo-5_a-steroid_4-DH_C"/>
</dbReference>
<evidence type="ECO:0000256" key="1">
    <source>
        <dbReference type="ARBA" id="ARBA00004127"/>
    </source>
</evidence>
<evidence type="ECO:0000256" key="2">
    <source>
        <dbReference type="ARBA" id="ARBA00022692"/>
    </source>
</evidence>
<keyword evidence="2 5" id="KW-0812">Transmembrane</keyword>
<dbReference type="GO" id="GO:0003865">
    <property type="term" value="F:3-oxo-5-alpha-steroid 4-dehydrogenase activity"/>
    <property type="evidence" value="ECO:0007669"/>
    <property type="project" value="TreeGrafter"/>
</dbReference>
<keyword evidence="3 5" id="KW-1133">Transmembrane helix</keyword>
<dbReference type="Pfam" id="PF02544">
    <property type="entry name" value="Steroid_dh"/>
    <property type="match status" value="1"/>
</dbReference>
<feature type="transmembrane region" description="Helical" evidence="5">
    <location>
        <begin position="114"/>
        <end position="131"/>
    </location>
</feature>
<dbReference type="PANTHER" id="PTHR14624">
    <property type="entry name" value="DFG10 PROTEIN"/>
    <property type="match status" value="1"/>
</dbReference>
<sequence length="136" mass="15609">MSLFYEIEIEDILQIFDNGEKYEPEYFKEPVIEWVIGLIVSSSDCMAFYIATELFVFIEGIGNFGILDNKGSMSSLSLYSIPKGDWFDHISSAHYTAEIIIYFSFVILTKGFNLTIWLTFIWTIVCLGIIAKNSEK</sequence>
<accession>A0A9N8ZZC3</accession>
<evidence type="ECO:0000256" key="3">
    <source>
        <dbReference type="ARBA" id="ARBA00022989"/>
    </source>
</evidence>
<evidence type="ECO:0000259" key="6">
    <source>
        <dbReference type="Pfam" id="PF02544"/>
    </source>
</evidence>
<dbReference type="PANTHER" id="PTHR14624:SF0">
    <property type="entry name" value="POLYPRENOL REDUCTASE"/>
    <property type="match status" value="1"/>
</dbReference>
<dbReference type="InterPro" id="IPR039698">
    <property type="entry name" value="Dfg10/SRD5A3"/>
</dbReference>
<gene>
    <name evidence="7" type="ORF">DERYTH_LOCUS3415</name>
</gene>
<dbReference type="GO" id="GO:0016095">
    <property type="term" value="P:polyprenol catabolic process"/>
    <property type="evidence" value="ECO:0007669"/>
    <property type="project" value="TreeGrafter"/>
</dbReference>